<name>A0A518C1M4_9BACT</name>
<feature type="transmembrane region" description="Helical" evidence="1">
    <location>
        <begin position="125"/>
        <end position="144"/>
    </location>
</feature>
<dbReference type="AlphaFoldDB" id="A0A518C1M4"/>
<gene>
    <name evidence="2" type="ORF">Pan97_00970</name>
</gene>
<dbReference type="RefSeq" id="WP_144969705.1">
    <property type="nucleotide sequence ID" value="NZ_CP036289.1"/>
</dbReference>
<sequence>MKMKEEQLRESPVEVRVIPITLGSMLFYHVILASFAIGYYPFWLWSQFAMVGFWLALGEGKIWLRLLLVVVGLYIVAGCIIPMPVVDGGYFSAIFATIGFTTLFAGLGVIALGQNPKWTFLRVQFRFWELIIGTASLGVAFFVLREVGDFDAIQSWRWKFIYYILLHASLLGLGTAAVGMSLMAQPGLPRQVVRCVAALLTVVIPFVDYVACESLRIRLFDFSDRLYFYWTNLAIVWITVLIYQDAINSGERMIFEVNCDEQETQEPPHAP</sequence>
<evidence type="ECO:0000313" key="2">
    <source>
        <dbReference type="EMBL" id="QDU73130.1"/>
    </source>
</evidence>
<dbReference type="Proteomes" id="UP000318626">
    <property type="component" value="Chromosome"/>
</dbReference>
<feature type="transmembrane region" description="Helical" evidence="1">
    <location>
        <begin position="64"/>
        <end position="83"/>
    </location>
</feature>
<organism evidence="2 3">
    <name type="scientific">Bremerella volcania</name>
    <dbReference type="NCBI Taxonomy" id="2527984"/>
    <lineage>
        <taxon>Bacteria</taxon>
        <taxon>Pseudomonadati</taxon>
        <taxon>Planctomycetota</taxon>
        <taxon>Planctomycetia</taxon>
        <taxon>Pirellulales</taxon>
        <taxon>Pirellulaceae</taxon>
        <taxon>Bremerella</taxon>
    </lineage>
</organism>
<feature type="transmembrane region" description="Helical" evidence="1">
    <location>
        <begin position="192"/>
        <end position="211"/>
    </location>
</feature>
<keyword evidence="1" id="KW-0472">Membrane</keyword>
<reference evidence="3" key="1">
    <citation type="submission" date="2019-02" db="EMBL/GenBank/DDBJ databases">
        <title>Deep-cultivation of Planctomycetes and their phenomic and genomic characterization uncovers novel biology.</title>
        <authorList>
            <person name="Wiegand S."/>
            <person name="Jogler M."/>
            <person name="Boedeker C."/>
            <person name="Pinto D."/>
            <person name="Vollmers J."/>
            <person name="Rivas-Marin E."/>
            <person name="Kohn T."/>
            <person name="Peeters S.H."/>
            <person name="Heuer A."/>
            <person name="Rast P."/>
            <person name="Oberbeckmann S."/>
            <person name="Bunk B."/>
            <person name="Jeske O."/>
            <person name="Meyerdierks A."/>
            <person name="Storesund J.E."/>
            <person name="Kallscheuer N."/>
            <person name="Luecker S."/>
            <person name="Lage O.M."/>
            <person name="Pohl T."/>
            <person name="Merkel B.J."/>
            <person name="Hornburger P."/>
            <person name="Mueller R.-W."/>
            <person name="Bruemmer F."/>
            <person name="Labrenz M."/>
            <person name="Spormann A.M."/>
            <person name="Op den Camp H."/>
            <person name="Overmann J."/>
            <person name="Amann R."/>
            <person name="Jetten M.S.M."/>
            <person name="Mascher T."/>
            <person name="Medema M.H."/>
            <person name="Devos D.P."/>
            <person name="Kaster A.-K."/>
            <person name="Ovreas L."/>
            <person name="Rohde M."/>
            <person name="Galperin M.Y."/>
            <person name="Jogler C."/>
        </authorList>
    </citation>
    <scope>NUCLEOTIDE SEQUENCE [LARGE SCALE GENOMIC DNA]</scope>
    <source>
        <strain evidence="3">Pan97</strain>
    </source>
</reference>
<feature type="transmembrane region" description="Helical" evidence="1">
    <location>
        <begin position="37"/>
        <end position="57"/>
    </location>
</feature>
<dbReference type="KEGG" id="bvo:Pan97_00970"/>
<accession>A0A518C1M4</accession>
<feature type="transmembrane region" description="Helical" evidence="1">
    <location>
        <begin position="160"/>
        <end position="180"/>
    </location>
</feature>
<proteinExistence type="predicted"/>
<feature type="transmembrane region" description="Helical" evidence="1">
    <location>
        <begin position="89"/>
        <end position="113"/>
    </location>
</feature>
<dbReference type="EMBL" id="CP036289">
    <property type="protein sequence ID" value="QDU73130.1"/>
    <property type="molecule type" value="Genomic_DNA"/>
</dbReference>
<feature type="transmembrane region" description="Helical" evidence="1">
    <location>
        <begin position="12"/>
        <end position="31"/>
    </location>
</feature>
<evidence type="ECO:0000256" key="1">
    <source>
        <dbReference type="SAM" id="Phobius"/>
    </source>
</evidence>
<evidence type="ECO:0000313" key="3">
    <source>
        <dbReference type="Proteomes" id="UP000318626"/>
    </source>
</evidence>
<dbReference type="OrthoDB" id="9970478at2"/>
<keyword evidence="1" id="KW-1133">Transmembrane helix</keyword>
<keyword evidence="3" id="KW-1185">Reference proteome</keyword>
<keyword evidence="1" id="KW-0812">Transmembrane</keyword>
<feature type="transmembrane region" description="Helical" evidence="1">
    <location>
        <begin position="226"/>
        <end position="243"/>
    </location>
</feature>
<protein>
    <submittedName>
        <fullName evidence="2">Uncharacterized protein</fullName>
    </submittedName>
</protein>